<reference evidence="1" key="1">
    <citation type="submission" date="2022-04" db="EMBL/GenBank/DDBJ databases">
        <title>Consumption of N2O by Flavobacterium azooxidireducens sp. nov. isolated from Decomposing Leaf Litter of Phragmites australis (Cav.).</title>
        <authorList>
            <person name="Behrendt U."/>
            <person name="Spanner T."/>
            <person name="Augustin J."/>
            <person name="Horn M.A."/>
            <person name="Kolb S."/>
            <person name="Ulrich A."/>
        </authorList>
    </citation>
    <scope>NUCLEOTIDE SEQUENCE</scope>
    <source>
        <strain evidence="1">IGB 4-14</strain>
    </source>
</reference>
<proteinExistence type="predicted"/>
<protein>
    <submittedName>
        <fullName evidence="1">YdeI/OmpD-associated family protein</fullName>
    </submittedName>
</protein>
<dbReference type="EMBL" id="CP096205">
    <property type="protein sequence ID" value="UPQ79473.1"/>
    <property type="molecule type" value="Genomic_DNA"/>
</dbReference>
<dbReference type="Pfam" id="PF13376">
    <property type="entry name" value="OmdA"/>
    <property type="match status" value="1"/>
</dbReference>
<keyword evidence="2" id="KW-1185">Reference proteome</keyword>
<sequence length="192" mass="22312">MNQSETEIFYPCTLSMWREWLEKNHQSKQAVWVVFYRKSSKKNSITWSEAVDVALCFGWIDSKKIKIDDETSHQFFSKRKAKSTWSKINKQKVEKLIASGLMTEEGHKSIATAKQNGSWTILDEVEELIVPSDLQAEFAIHPAAKEFFNSLSKSVKKGILQWLVLAKRSETRQNRITEIIERAKQKLKPKHL</sequence>
<accession>A0ABY4KF83</accession>
<gene>
    <name evidence="1" type="ORF">M0M57_01225</name>
</gene>
<evidence type="ECO:0000313" key="1">
    <source>
        <dbReference type="EMBL" id="UPQ79473.1"/>
    </source>
</evidence>
<name>A0ABY4KF83_9FLAO</name>
<evidence type="ECO:0000313" key="2">
    <source>
        <dbReference type="Proteomes" id="UP000830583"/>
    </source>
</evidence>
<dbReference type="RefSeq" id="WP_248434629.1">
    <property type="nucleotide sequence ID" value="NZ_CP096205.1"/>
</dbReference>
<dbReference type="Proteomes" id="UP000830583">
    <property type="component" value="Chromosome"/>
</dbReference>
<organism evidence="1 2">
    <name type="scientific">Flavobacterium azooxidireducens</name>
    <dbReference type="NCBI Taxonomy" id="1871076"/>
    <lineage>
        <taxon>Bacteria</taxon>
        <taxon>Pseudomonadati</taxon>
        <taxon>Bacteroidota</taxon>
        <taxon>Flavobacteriia</taxon>
        <taxon>Flavobacteriales</taxon>
        <taxon>Flavobacteriaceae</taxon>
        <taxon>Flavobacterium</taxon>
    </lineage>
</organism>